<evidence type="ECO:0008006" key="14">
    <source>
        <dbReference type="Google" id="ProtNLM"/>
    </source>
</evidence>
<dbReference type="SUPFAM" id="SSF52058">
    <property type="entry name" value="L domain-like"/>
    <property type="match status" value="1"/>
</dbReference>
<feature type="domain" description="Disease resistance protein winged helix" evidence="9">
    <location>
        <begin position="400"/>
        <end position="472"/>
    </location>
</feature>
<dbReference type="SUPFAM" id="SSF52540">
    <property type="entry name" value="P-loop containing nucleoside triphosphate hydrolases"/>
    <property type="match status" value="1"/>
</dbReference>
<feature type="domain" description="NB-ARC" evidence="7">
    <location>
        <begin position="237"/>
        <end position="305"/>
    </location>
</feature>
<dbReference type="InterPro" id="IPR044974">
    <property type="entry name" value="Disease_R_plants"/>
</dbReference>
<dbReference type="InterPro" id="IPR027417">
    <property type="entry name" value="P-loop_NTPase"/>
</dbReference>
<dbReference type="EMBL" id="CM000881">
    <property type="protein sequence ID" value="PNT72037.1"/>
    <property type="molecule type" value="Genomic_DNA"/>
</dbReference>
<accession>A0A2K2DCP0</accession>
<dbReference type="InterPro" id="IPR002182">
    <property type="entry name" value="NB-ARC"/>
</dbReference>
<reference evidence="11 12" key="1">
    <citation type="journal article" date="2010" name="Nature">
        <title>Genome sequencing and analysis of the model grass Brachypodium distachyon.</title>
        <authorList>
            <consortium name="International Brachypodium Initiative"/>
        </authorList>
    </citation>
    <scope>NUCLEOTIDE SEQUENCE [LARGE SCALE GENOMIC DNA]</scope>
    <source>
        <strain evidence="11 12">Bd21</strain>
    </source>
</reference>
<dbReference type="PANTHER" id="PTHR23155:SF1114">
    <property type="entry name" value="OS02G0475500 PROTEIN"/>
    <property type="match status" value="1"/>
</dbReference>
<keyword evidence="3" id="KW-0677">Repeat</keyword>
<dbReference type="InterPro" id="IPR058922">
    <property type="entry name" value="WHD_DRP"/>
</dbReference>
<dbReference type="Pfam" id="PF18052">
    <property type="entry name" value="Rx_N"/>
    <property type="match status" value="1"/>
</dbReference>
<evidence type="ECO:0000259" key="8">
    <source>
        <dbReference type="Pfam" id="PF18052"/>
    </source>
</evidence>
<comment type="similarity">
    <text evidence="1">Belongs to the disease resistance NB-LRR family.</text>
</comment>
<protein>
    <recommendedName>
        <fullName evidence="14">Rx N-terminal domain-containing protein</fullName>
    </recommendedName>
</protein>
<name>A0A2K2DCP0_BRADI</name>
<evidence type="ECO:0000313" key="12">
    <source>
        <dbReference type="EnsemblPlants" id="PNT72037"/>
    </source>
</evidence>
<evidence type="ECO:0000256" key="4">
    <source>
        <dbReference type="ARBA" id="ARBA00022741"/>
    </source>
</evidence>
<dbReference type="InterPro" id="IPR032675">
    <property type="entry name" value="LRR_dom_sf"/>
</dbReference>
<dbReference type="Pfam" id="PF00931">
    <property type="entry name" value="NB-ARC"/>
    <property type="match status" value="1"/>
</dbReference>
<dbReference type="InterPro" id="IPR036388">
    <property type="entry name" value="WH-like_DNA-bd_sf"/>
</dbReference>
<dbReference type="GO" id="GO:0002758">
    <property type="term" value="P:innate immune response-activating signaling pathway"/>
    <property type="evidence" value="ECO:0007669"/>
    <property type="project" value="UniProtKB-ARBA"/>
</dbReference>
<keyword evidence="4" id="KW-0547">Nucleotide-binding</keyword>
<dbReference type="Gramene" id="PNT72037">
    <property type="protein sequence ID" value="PNT72037"/>
    <property type="gene ID" value="BRADI_2g38791v3"/>
</dbReference>
<dbReference type="InterPro" id="IPR041118">
    <property type="entry name" value="Rx_N"/>
</dbReference>
<dbReference type="GO" id="GO:0042742">
    <property type="term" value="P:defense response to bacterium"/>
    <property type="evidence" value="ECO:0007669"/>
    <property type="project" value="UniProtKB-ARBA"/>
</dbReference>
<dbReference type="ExpressionAtlas" id="A0A2K2DCP0">
    <property type="expression patterns" value="baseline"/>
</dbReference>
<keyword evidence="6" id="KW-0175">Coiled coil</keyword>
<reference evidence="12" key="3">
    <citation type="submission" date="2018-08" db="UniProtKB">
        <authorList>
            <consortium name="EnsemblPlants"/>
        </authorList>
    </citation>
    <scope>IDENTIFICATION</scope>
    <source>
        <strain evidence="12">cv. Bd21</strain>
    </source>
</reference>
<dbReference type="EnsemblPlants" id="PNT72037">
    <property type="protein sequence ID" value="PNT72037"/>
    <property type="gene ID" value="BRADI_2g38791v3"/>
</dbReference>
<dbReference type="Proteomes" id="UP000008810">
    <property type="component" value="Chromosome 2"/>
</dbReference>
<dbReference type="AlphaFoldDB" id="A0A2K2DCP0"/>
<evidence type="ECO:0000256" key="6">
    <source>
        <dbReference type="ARBA" id="ARBA00023054"/>
    </source>
</evidence>
<feature type="domain" description="Disease resistance N-terminal" evidence="8">
    <location>
        <begin position="16"/>
        <end position="95"/>
    </location>
</feature>
<dbReference type="OrthoDB" id="687531at2759"/>
<evidence type="ECO:0000256" key="5">
    <source>
        <dbReference type="ARBA" id="ARBA00022821"/>
    </source>
</evidence>
<keyword evidence="5" id="KW-0611">Plant defense</keyword>
<dbReference type="GO" id="GO:0043531">
    <property type="term" value="F:ADP binding"/>
    <property type="evidence" value="ECO:0007669"/>
    <property type="project" value="InterPro"/>
</dbReference>
<evidence type="ECO:0000259" key="7">
    <source>
        <dbReference type="Pfam" id="PF00931"/>
    </source>
</evidence>
<feature type="domain" description="Disease resistance R13L4/SHOC-2-like LRR" evidence="10">
    <location>
        <begin position="648"/>
        <end position="803"/>
    </location>
</feature>
<evidence type="ECO:0000256" key="3">
    <source>
        <dbReference type="ARBA" id="ARBA00022737"/>
    </source>
</evidence>
<dbReference type="Gene3D" id="3.40.50.300">
    <property type="entry name" value="P-loop containing nucleotide triphosphate hydrolases"/>
    <property type="match status" value="2"/>
</dbReference>
<organism evidence="11">
    <name type="scientific">Brachypodium distachyon</name>
    <name type="common">Purple false brome</name>
    <name type="synonym">Trachynia distachya</name>
    <dbReference type="NCBI Taxonomy" id="15368"/>
    <lineage>
        <taxon>Eukaryota</taxon>
        <taxon>Viridiplantae</taxon>
        <taxon>Streptophyta</taxon>
        <taxon>Embryophyta</taxon>
        <taxon>Tracheophyta</taxon>
        <taxon>Spermatophyta</taxon>
        <taxon>Magnoliopsida</taxon>
        <taxon>Liliopsida</taxon>
        <taxon>Poales</taxon>
        <taxon>Poaceae</taxon>
        <taxon>BOP clade</taxon>
        <taxon>Pooideae</taxon>
        <taxon>Stipodae</taxon>
        <taxon>Brachypodieae</taxon>
        <taxon>Brachypodium</taxon>
    </lineage>
</organism>
<evidence type="ECO:0000256" key="1">
    <source>
        <dbReference type="ARBA" id="ARBA00008894"/>
    </source>
</evidence>
<proteinExistence type="inferred from homology"/>
<evidence type="ECO:0000259" key="9">
    <source>
        <dbReference type="Pfam" id="PF23559"/>
    </source>
</evidence>
<evidence type="ECO:0000259" key="10">
    <source>
        <dbReference type="Pfam" id="PF23598"/>
    </source>
</evidence>
<dbReference type="GO" id="GO:0098542">
    <property type="term" value="P:defense response to other organism"/>
    <property type="evidence" value="ECO:0000318"/>
    <property type="project" value="GO_Central"/>
</dbReference>
<dbReference type="InParanoid" id="A0A2K2DCP0"/>
<keyword evidence="13" id="KW-1185">Reference proteome</keyword>
<dbReference type="GO" id="GO:0009626">
    <property type="term" value="P:plant-type hypersensitive response"/>
    <property type="evidence" value="ECO:0007669"/>
    <property type="project" value="UniProtKB-ARBA"/>
</dbReference>
<evidence type="ECO:0000313" key="11">
    <source>
        <dbReference type="EMBL" id="PNT72037.1"/>
    </source>
</evidence>
<reference evidence="11" key="2">
    <citation type="submission" date="2017-06" db="EMBL/GenBank/DDBJ databases">
        <title>WGS assembly of Brachypodium distachyon.</title>
        <authorList>
            <consortium name="The International Brachypodium Initiative"/>
            <person name="Lucas S."/>
            <person name="Harmon-Smith M."/>
            <person name="Lail K."/>
            <person name="Tice H."/>
            <person name="Grimwood J."/>
            <person name="Bruce D."/>
            <person name="Barry K."/>
            <person name="Shu S."/>
            <person name="Lindquist E."/>
            <person name="Wang M."/>
            <person name="Pitluck S."/>
            <person name="Vogel J.P."/>
            <person name="Garvin D.F."/>
            <person name="Mockler T.C."/>
            <person name="Schmutz J."/>
            <person name="Rokhsar D."/>
            <person name="Bevan M.W."/>
        </authorList>
    </citation>
    <scope>NUCLEOTIDE SEQUENCE</scope>
    <source>
        <strain evidence="11">Bd21</strain>
    </source>
</reference>
<feature type="domain" description="Disease resistance R13L4/SHOC-2-like LRR" evidence="10">
    <location>
        <begin position="516"/>
        <end position="583"/>
    </location>
</feature>
<dbReference type="STRING" id="15368.A0A2K2DCP0"/>
<sequence length="810" mass="92110">MEATVVSLGKAVLDGALGYARSKAAEEVALQLGIEDDVTFIVDELEMMQSFLMSADEERGQHKVLATWVKQVRDLAYNAEDSLMDFSLLSEKKRSWWCSPRTAGERRRIAMEMKKLRTMVEDVSNRNLRYRLIKESCGSKPSAAEEQASVATAAMFGINEARLADLEKEKSEMDLHQLITSEEEELRVIAVWGTSGDLGKTSAIQQVYDEPNVFRNFGFHAWVRLSHPFNPKEFIYSIRCLIVLDDISSTAEWDLVENCLKNARRVIVTTREKNIAKHCSSEYKNMYSLEGLKDDDALELFKRKSYAICGTAAGPRPMHCPRQPPFLEPCATETCHPSHAHACGFLASRPKTVVEWRKMNDHISSELEINPELRTIESVLMRSYNGLPYQLKSAFLYLSIFPEDHKIRWDRLVRRWIAKGYSRDMHGMTAEELGRKYFDELLDRSMILPGEDVNHYNGQINSCQLHDIIREICISKAREENLVLTLEEGFCLSSTQGAIRHLVIGSNWKRDKDVLESLLDLSHVRFLRVLDLENTVGLRDHHLDQIGQLRHLMYFSLRGCMNIYCLPDSLGNLRHLQTLDVRAETGVFWDDRVYGVKVHVGIGKLKALQTLGVVNIARGNGKALLKELGGLTQLMQGGSYEDVLDGSLGEGLWPPSCLESLKLCGKLVRVTSWIHQLQNLSKLTLEFSSLKQDDAIQALGALPNLAVLRLKQWSFNGKQLHFQGPSFPSLAVLEFYGLFNLESVLFEEEAMPRLELLQVDWCRELKEISGLAVLTNLREIRLGDYVTDELREEVKSQVAEHLKHVRLNLS</sequence>
<gene>
    <name evidence="11" type="ORF">BRADI_2g38791v3</name>
</gene>
<dbReference type="CDD" id="cd14798">
    <property type="entry name" value="RX-CC_like"/>
    <property type="match status" value="1"/>
</dbReference>
<dbReference type="Gene3D" id="3.80.10.10">
    <property type="entry name" value="Ribonuclease Inhibitor"/>
    <property type="match status" value="1"/>
</dbReference>
<dbReference type="InterPro" id="IPR038005">
    <property type="entry name" value="RX-like_CC"/>
</dbReference>
<dbReference type="FunFam" id="1.10.10.10:FF:000322">
    <property type="entry name" value="Probable disease resistance protein At1g63360"/>
    <property type="match status" value="1"/>
</dbReference>
<dbReference type="Gene3D" id="1.20.5.4130">
    <property type="match status" value="1"/>
</dbReference>
<dbReference type="PANTHER" id="PTHR23155">
    <property type="entry name" value="DISEASE RESISTANCE PROTEIN RP"/>
    <property type="match status" value="1"/>
</dbReference>
<dbReference type="Gene3D" id="1.10.10.10">
    <property type="entry name" value="Winged helix-like DNA-binding domain superfamily/Winged helix DNA-binding domain"/>
    <property type="match status" value="1"/>
</dbReference>
<dbReference type="InterPro" id="IPR055414">
    <property type="entry name" value="LRR_R13L4/SHOC2-like"/>
</dbReference>
<evidence type="ECO:0000256" key="2">
    <source>
        <dbReference type="ARBA" id="ARBA00022614"/>
    </source>
</evidence>
<evidence type="ECO:0000313" key="13">
    <source>
        <dbReference type="Proteomes" id="UP000008810"/>
    </source>
</evidence>
<keyword evidence="2" id="KW-0433">Leucine-rich repeat</keyword>
<dbReference type="Pfam" id="PF23559">
    <property type="entry name" value="WHD_DRP"/>
    <property type="match status" value="1"/>
</dbReference>
<dbReference type="Pfam" id="PF23598">
    <property type="entry name" value="LRR_14"/>
    <property type="match status" value="2"/>
</dbReference>